<evidence type="ECO:0000259" key="3">
    <source>
        <dbReference type="PROSITE" id="PS51186"/>
    </source>
</evidence>
<sequence>MNKEKLDVSIKPAEADQLELLVKQFSPDNPMFQYNRFDVQSNGKGLYLIAWHHEVPVGHFLLRWSGPEDEAVTQRLNIAQSAYLEAGLIIEKYQGKGVATAIIHECERLAKQKGCNHIGLEVGLENFKARSLYEKLNYKAWEHGSFSISWECLDDKGNISIDTEVVTYMQKAL</sequence>
<name>A0A8J2ZQP7_9BACL</name>
<dbReference type="PANTHER" id="PTHR43420">
    <property type="entry name" value="ACETYLTRANSFERASE"/>
    <property type="match status" value="1"/>
</dbReference>
<dbReference type="AlphaFoldDB" id="A0A8J2ZQP7"/>
<keyword evidence="2" id="KW-0012">Acyltransferase</keyword>
<dbReference type="Pfam" id="PF00583">
    <property type="entry name" value="Acetyltransf_1"/>
    <property type="match status" value="1"/>
</dbReference>
<dbReference type="Proteomes" id="UP000656813">
    <property type="component" value="Unassembled WGS sequence"/>
</dbReference>
<dbReference type="InterPro" id="IPR000182">
    <property type="entry name" value="GNAT_dom"/>
</dbReference>
<evidence type="ECO:0000313" key="4">
    <source>
        <dbReference type="EMBL" id="GGH73525.1"/>
    </source>
</evidence>
<accession>A0A8J2ZQP7</accession>
<dbReference type="EMBL" id="BMFV01000001">
    <property type="protein sequence ID" value="GGH73525.1"/>
    <property type="molecule type" value="Genomic_DNA"/>
</dbReference>
<keyword evidence="5" id="KW-1185">Reference proteome</keyword>
<gene>
    <name evidence="4" type="ORF">GCM10007096_00840</name>
</gene>
<dbReference type="PROSITE" id="PS51186">
    <property type="entry name" value="GNAT"/>
    <property type="match status" value="1"/>
</dbReference>
<evidence type="ECO:0000256" key="2">
    <source>
        <dbReference type="ARBA" id="ARBA00023315"/>
    </source>
</evidence>
<dbReference type="RefSeq" id="WP_188494959.1">
    <property type="nucleotide sequence ID" value="NZ_BMFV01000001.1"/>
</dbReference>
<dbReference type="Gene3D" id="3.40.630.30">
    <property type="match status" value="1"/>
</dbReference>
<evidence type="ECO:0000256" key="1">
    <source>
        <dbReference type="ARBA" id="ARBA00022679"/>
    </source>
</evidence>
<evidence type="ECO:0000313" key="5">
    <source>
        <dbReference type="Proteomes" id="UP000656813"/>
    </source>
</evidence>
<feature type="domain" description="N-acetyltransferase" evidence="3">
    <location>
        <begin position="8"/>
        <end position="173"/>
    </location>
</feature>
<dbReference type="InterPro" id="IPR016181">
    <property type="entry name" value="Acyl_CoA_acyltransferase"/>
</dbReference>
<protein>
    <recommendedName>
        <fullName evidence="3">N-acetyltransferase domain-containing protein</fullName>
    </recommendedName>
</protein>
<dbReference type="SUPFAM" id="SSF55729">
    <property type="entry name" value="Acyl-CoA N-acyltransferases (Nat)"/>
    <property type="match status" value="1"/>
</dbReference>
<reference evidence="4" key="2">
    <citation type="submission" date="2020-09" db="EMBL/GenBank/DDBJ databases">
        <authorList>
            <person name="Sun Q."/>
            <person name="Zhou Y."/>
        </authorList>
    </citation>
    <scope>NUCLEOTIDE SEQUENCE</scope>
    <source>
        <strain evidence="4">CGMCC 1.12777</strain>
    </source>
</reference>
<dbReference type="InterPro" id="IPR050680">
    <property type="entry name" value="YpeA/RimI_acetyltransf"/>
</dbReference>
<proteinExistence type="predicted"/>
<comment type="caution">
    <text evidence="4">The sequence shown here is derived from an EMBL/GenBank/DDBJ whole genome shotgun (WGS) entry which is preliminary data.</text>
</comment>
<dbReference type="GO" id="GO:0016747">
    <property type="term" value="F:acyltransferase activity, transferring groups other than amino-acyl groups"/>
    <property type="evidence" value="ECO:0007669"/>
    <property type="project" value="InterPro"/>
</dbReference>
<dbReference type="CDD" id="cd04301">
    <property type="entry name" value="NAT_SF"/>
    <property type="match status" value="1"/>
</dbReference>
<reference evidence="4" key="1">
    <citation type="journal article" date="2014" name="Int. J. Syst. Evol. Microbiol.">
        <title>Complete genome sequence of Corynebacterium casei LMG S-19264T (=DSM 44701T), isolated from a smear-ripened cheese.</title>
        <authorList>
            <consortium name="US DOE Joint Genome Institute (JGI-PGF)"/>
            <person name="Walter F."/>
            <person name="Albersmeier A."/>
            <person name="Kalinowski J."/>
            <person name="Ruckert C."/>
        </authorList>
    </citation>
    <scope>NUCLEOTIDE SEQUENCE</scope>
    <source>
        <strain evidence="4">CGMCC 1.12777</strain>
    </source>
</reference>
<organism evidence="4 5">
    <name type="scientific">Pullulanibacillus pueri</name>
    <dbReference type="NCBI Taxonomy" id="1437324"/>
    <lineage>
        <taxon>Bacteria</taxon>
        <taxon>Bacillati</taxon>
        <taxon>Bacillota</taxon>
        <taxon>Bacilli</taxon>
        <taxon>Bacillales</taxon>
        <taxon>Sporolactobacillaceae</taxon>
        <taxon>Pullulanibacillus</taxon>
    </lineage>
</organism>
<keyword evidence="1" id="KW-0808">Transferase</keyword>